<dbReference type="GO" id="GO:0050897">
    <property type="term" value="F:cobalt ion binding"/>
    <property type="evidence" value="ECO:0007669"/>
    <property type="project" value="InterPro"/>
</dbReference>
<dbReference type="PANTHER" id="PTHR43371">
    <property type="entry name" value="VITAMIN B12-DEPENDENT RIBONUCLEOTIDE REDUCTASE"/>
    <property type="match status" value="1"/>
</dbReference>
<evidence type="ECO:0000256" key="2">
    <source>
        <dbReference type="ARBA" id="ARBA00007405"/>
    </source>
</evidence>
<evidence type="ECO:0000259" key="16">
    <source>
        <dbReference type="Pfam" id="PF08471"/>
    </source>
</evidence>
<dbReference type="RefSeq" id="WP_101831823.1">
    <property type="nucleotide sequence ID" value="NZ_FZMO01000135.1"/>
</dbReference>
<gene>
    <name evidence="17" type="ORF">FRACA_220018</name>
</gene>
<keyword evidence="7 13" id="KW-0547">Nucleotide-binding</keyword>
<accession>A0A2I2KQX7</accession>
<dbReference type="InterPro" id="IPR050862">
    <property type="entry name" value="RdRp_reductase_class-2"/>
</dbReference>
<dbReference type="GO" id="GO:0071897">
    <property type="term" value="P:DNA biosynthetic process"/>
    <property type="evidence" value="ECO:0007669"/>
    <property type="project" value="UniProtKB-KW"/>
</dbReference>
<dbReference type="GO" id="GO:0000166">
    <property type="term" value="F:nucleotide binding"/>
    <property type="evidence" value="ECO:0007669"/>
    <property type="project" value="UniProtKB-KW"/>
</dbReference>
<keyword evidence="9" id="KW-1015">Disulfide bond</keyword>
<dbReference type="Pfam" id="PF02867">
    <property type="entry name" value="Ribonuc_red_lgC"/>
    <property type="match status" value="1"/>
</dbReference>
<protein>
    <recommendedName>
        <fullName evidence="4 13">Vitamin B12-dependent ribonucleotide reductase</fullName>
        <ecNumber evidence="3 13">1.17.4.1</ecNumber>
    </recommendedName>
</protein>
<evidence type="ECO:0000256" key="11">
    <source>
        <dbReference type="ARBA" id="ARBA00025437"/>
    </source>
</evidence>
<keyword evidence="5 13" id="KW-0846">Cobalamin</keyword>
<dbReference type="CDD" id="cd02888">
    <property type="entry name" value="RNR_II_dimer"/>
    <property type="match status" value="1"/>
</dbReference>
<dbReference type="SUPFAM" id="SSF51998">
    <property type="entry name" value="PFL-like glycyl radical enzymes"/>
    <property type="match status" value="1"/>
</dbReference>
<evidence type="ECO:0000256" key="12">
    <source>
        <dbReference type="ARBA" id="ARBA00047754"/>
    </source>
</evidence>
<comment type="cofactor">
    <cofactor evidence="1 13">
        <name>adenosylcob(III)alamin</name>
        <dbReference type="ChEBI" id="CHEBI:18408"/>
    </cofactor>
</comment>
<reference evidence="17 18" key="1">
    <citation type="submission" date="2017-06" db="EMBL/GenBank/DDBJ databases">
        <authorList>
            <person name="Kim H.J."/>
            <person name="Triplett B.A."/>
        </authorList>
    </citation>
    <scope>NUCLEOTIDE SEQUENCE [LARGE SCALE GENOMIC DNA]</scope>
    <source>
        <strain evidence="17">FRACA_ARgP5</strain>
    </source>
</reference>
<evidence type="ECO:0000259" key="15">
    <source>
        <dbReference type="Pfam" id="PF02867"/>
    </source>
</evidence>
<dbReference type="EMBL" id="FZMO01000135">
    <property type="protein sequence ID" value="SNQ48078.1"/>
    <property type="molecule type" value="Genomic_DNA"/>
</dbReference>
<dbReference type="NCBIfam" id="NF005122">
    <property type="entry name" value="PRK06556.1"/>
    <property type="match status" value="1"/>
</dbReference>
<comment type="function">
    <text evidence="11 13">Catalyzes the reduction of ribonucleotides to deoxyribonucleotides. May function to provide a pool of deoxyribonucleotide precursors for DNA repair during oxygen limitation and/or for immediate growth after restoration of oxygen.</text>
</comment>
<name>A0A2I2KQX7_9ACTN</name>
<evidence type="ECO:0000313" key="18">
    <source>
        <dbReference type="Proteomes" id="UP000234331"/>
    </source>
</evidence>
<dbReference type="PANTHER" id="PTHR43371:SF1">
    <property type="entry name" value="RIBONUCLEOSIDE-DIPHOSPHATE REDUCTASE"/>
    <property type="match status" value="1"/>
</dbReference>
<dbReference type="InterPro" id="IPR013344">
    <property type="entry name" value="RNR_NrdJ/NrdZ"/>
</dbReference>
<sequence length="747" mass="80633">MLETHSELDAEQPPRPMRPGTAGDTSAAEPPPAPGLRITRAHTRPGVHPFDEVRWDRRDVVLTNWRDGSAIFRQRGVEFPSFWSGTAAAVVASRYFHGVPGSPEREWSLRQLIVRVVTPYTRTGRRLGYFASDADAEIFEHELIWLVLHQAFSFNSPVWFNVGTDAPQQVASCFILAAEDSLESVLDWYRDEALLFHGGAGSGVNLSRLRSSAELLPSGRPAAGPVSFMRGADASAGTIRAGGAPRPAAKIVVLDVDHPDIADFIECKAREERKIRALRDAGFDMDIGGRDLDSVQFQNANNAVRVSDTFMRAVATDQQFQLHARSDGRAIHSMRARDLFRMIAKAAWECSDPGLHFDDTINDWNTCPTGGRITASNSCSEYMHLDNSSCTIGSLNLLSFLDRNRLFDTARFASAVGLVVLAMDISLSFADLPNPRVRAVTQDYRQLGVGYTNLGALLMATGQAYDSEQGRTTAAAITSLMSATAYRRSAEIAAVLGAYPAFPPNAAAHRRVVARHAAAHAVIRQPADLDAQADLFLRAGQEWDRALFLGERHGWRNAHVTLIAPTGTTGLAMDCATMGVEPDLSLVKLQKSPTGSCMRIVNTTVPTALEALGYPRAAVARIVGFIAAHGHALGAPGLRPEHQAVFACALGPRAIDPMGHVRMMAAVQPFLSGAISKTIRLPADATVDDVAAIFYAGWRKGLKAVAVYRDSAKVGQSLSGVTLPLQGTAVPDAYLDPGEPAAHPVPE</sequence>
<dbReference type="NCBIfam" id="TIGR02504">
    <property type="entry name" value="NrdJ_Z"/>
    <property type="match status" value="1"/>
</dbReference>
<dbReference type="OrthoDB" id="9762933at2"/>
<evidence type="ECO:0000256" key="4">
    <source>
        <dbReference type="ARBA" id="ARBA00014409"/>
    </source>
</evidence>
<evidence type="ECO:0000256" key="8">
    <source>
        <dbReference type="ARBA" id="ARBA00023002"/>
    </source>
</evidence>
<dbReference type="InterPro" id="IPR013678">
    <property type="entry name" value="RNR_2_N"/>
</dbReference>
<proteinExistence type="inferred from homology"/>
<dbReference type="GO" id="GO:0031419">
    <property type="term" value="F:cobalamin binding"/>
    <property type="evidence" value="ECO:0007669"/>
    <property type="project" value="UniProtKB-KW"/>
</dbReference>
<evidence type="ECO:0000256" key="5">
    <source>
        <dbReference type="ARBA" id="ARBA00022628"/>
    </source>
</evidence>
<organism evidence="17 18">
    <name type="scientific">Frankia canadensis</name>
    <dbReference type="NCBI Taxonomy" id="1836972"/>
    <lineage>
        <taxon>Bacteria</taxon>
        <taxon>Bacillati</taxon>
        <taxon>Actinomycetota</taxon>
        <taxon>Actinomycetes</taxon>
        <taxon>Frankiales</taxon>
        <taxon>Frankiaceae</taxon>
        <taxon>Frankia</taxon>
    </lineage>
</organism>
<evidence type="ECO:0000256" key="10">
    <source>
        <dbReference type="ARBA" id="ARBA00023285"/>
    </source>
</evidence>
<evidence type="ECO:0000256" key="7">
    <source>
        <dbReference type="ARBA" id="ARBA00022741"/>
    </source>
</evidence>
<keyword evidence="6 13" id="KW-0237">DNA synthesis</keyword>
<dbReference type="EC" id="1.17.4.1" evidence="3 13"/>
<keyword evidence="10 13" id="KW-0170">Cobalt</keyword>
<comment type="similarity">
    <text evidence="2 13">Belongs to the ribonucleoside diphosphate reductase class-2 family.</text>
</comment>
<evidence type="ECO:0000256" key="1">
    <source>
        <dbReference type="ARBA" id="ARBA00001922"/>
    </source>
</evidence>
<feature type="region of interest" description="Disordered" evidence="14">
    <location>
        <begin position="1"/>
        <end position="43"/>
    </location>
</feature>
<feature type="domain" description="Ribonucleotide reductase large subunit C-terminal" evidence="15">
    <location>
        <begin position="171"/>
        <end position="708"/>
    </location>
</feature>
<dbReference type="Pfam" id="PF08471">
    <property type="entry name" value="Ribonuc_red_2_N"/>
    <property type="match status" value="1"/>
</dbReference>
<dbReference type="Proteomes" id="UP000234331">
    <property type="component" value="Unassembled WGS sequence"/>
</dbReference>
<keyword evidence="18" id="KW-1185">Reference proteome</keyword>
<evidence type="ECO:0000256" key="13">
    <source>
        <dbReference type="RuleBase" id="RU364064"/>
    </source>
</evidence>
<evidence type="ECO:0000256" key="9">
    <source>
        <dbReference type="ARBA" id="ARBA00023157"/>
    </source>
</evidence>
<evidence type="ECO:0000256" key="6">
    <source>
        <dbReference type="ARBA" id="ARBA00022634"/>
    </source>
</evidence>
<dbReference type="GO" id="GO:0004748">
    <property type="term" value="F:ribonucleoside-diphosphate reductase activity, thioredoxin disulfide as acceptor"/>
    <property type="evidence" value="ECO:0007669"/>
    <property type="project" value="UniProtKB-EC"/>
</dbReference>
<dbReference type="AlphaFoldDB" id="A0A2I2KQX7"/>
<dbReference type="InterPro" id="IPR000788">
    <property type="entry name" value="RNR_lg_C"/>
</dbReference>
<dbReference type="Gene3D" id="3.20.70.20">
    <property type="match status" value="1"/>
</dbReference>
<evidence type="ECO:0000256" key="14">
    <source>
        <dbReference type="SAM" id="MobiDB-lite"/>
    </source>
</evidence>
<keyword evidence="8 13" id="KW-0560">Oxidoreductase</keyword>
<dbReference type="PRINTS" id="PR01183">
    <property type="entry name" value="RIBORDTASEM1"/>
</dbReference>
<comment type="catalytic activity">
    <reaction evidence="12 13">
        <text>a 2'-deoxyribonucleoside 5'-diphosphate + [thioredoxin]-disulfide + H2O = a ribonucleoside 5'-diphosphate + [thioredoxin]-dithiol</text>
        <dbReference type="Rhea" id="RHEA:23252"/>
        <dbReference type="Rhea" id="RHEA-COMP:10698"/>
        <dbReference type="Rhea" id="RHEA-COMP:10700"/>
        <dbReference type="ChEBI" id="CHEBI:15377"/>
        <dbReference type="ChEBI" id="CHEBI:29950"/>
        <dbReference type="ChEBI" id="CHEBI:50058"/>
        <dbReference type="ChEBI" id="CHEBI:57930"/>
        <dbReference type="ChEBI" id="CHEBI:73316"/>
        <dbReference type="EC" id="1.17.4.1"/>
    </reaction>
</comment>
<feature type="domain" description="Ribonucleotide reductase class II vitamin B12-dependent N-terminal" evidence="16">
    <location>
        <begin position="61"/>
        <end position="150"/>
    </location>
</feature>
<evidence type="ECO:0000256" key="3">
    <source>
        <dbReference type="ARBA" id="ARBA00012274"/>
    </source>
</evidence>
<evidence type="ECO:0000313" key="17">
    <source>
        <dbReference type="EMBL" id="SNQ48078.1"/>
    </source>
</evidence>